<evidence type="ECO:0000313" key="2">
    <source>
        <dbReference type="EMBL" id="QGH36225.1"/>
    </source>
</evidence>
<dbReference type="InterPro" id="IPR000600">
    <property type="entry name" value="ROK"/>
</dbReference>
<sequence>MQIFAADIGGTKIKYGISDEKGNFAWTKETDTESKKGGSYIIRKLETIIEDYPTINAISLSTAGQVNHKDGYIIYANENIPQYTGMRIKDILEKKFQVPVVVENDVNAAIIGEKNFGDAAKYDNFIFLTFGTGIGGGIVIDSQLYRGVNKVAGEFGHIITHPNGLSCSCGNSGCYERYASTTALLKEAQKVNSQCTNGEKLFEEINNGDRELLGILDNWCQEVVVGLINVVHIFNPEAIVIGGGIMEQKLAVRKVSEKVKELVMPSFANVKIIKSSLGNKAGLYGVISLQEL</sequence>
<proteinExistence type="inferred from homology"/>
<dbReference type="AlphaFoldDB" id="A0A5Q2TNC3"/>
<dbReference type="CDD" id="cd24068">
    <property type="entry name" value="ASKHA_NBD_ROK_FnNanK-like"/>
    <property type="match status" value="1"/>
</dbReference>
<dbReference type="Proteomes" id="UP000339690">
    <property type="component" value="Chromosome"/>
</dbReference>
<comment type="similarity">
    <text evidence="1">Belongs to the ROK (NagC/XylR) family.</text>
</comment>
<dbReference type="InterPro" id="IPR043129">
    <property type="entry name" value="ATPase_NBD"/>
</dbReference>
<accession>A0A5Q2TNC3</accession>
<dbReference type="SUPFAM" id="SSF53067">
    <property type="entry name" value="Actin-like ATPase domain"/>
    <property type="match status" value="1"/>
</dbReference>
<keyword evidence="3" id="KW-1185">Reference proteome</keyword>
<dbReference type="KEGG" id="grc:GI584_20220"/>
<dbReference type="Pfam" id="PF00480">
    <property type="entry name" value="ROK"/>
    <property type="match status" value="1"/>
</dbReference>
<evidence type="ECO:0000313" key="3">
    <source>
        <dbReference type="Proteomes" id="UP000339690"/>
    </source>
</evidence>
<dbReference type="RefSeq" id="WP_153792399.1">
    <property type="nucleotide sequence ID" value="NZ_CP045915.1"/>
</dbReference>
<dbReference type="PANTHER" id="PTHR18964">
    <property type="entry name" value="ROK (REPRESSOR, ORF, KINASE) FAMILY"/>
    <property type="match status" value="1"/>
</dbReference>
<dbReference type="Gene3D" id="3.30.420.40">
    <property type="match status" value="2"/>
</dbReference>
<evidence type="ECO:0000256" key="1">
    <source>
        <dbReference type="ARBA" id="ARBA00006479"/>
    </source>
</evidence>
<reference evidence="2 3" key="1">
    <citation type="submission" date="2019-11" db="EMBL/GenBank/DDBJ databases">
        <title>Gracilibacillus salitolerans sp. nov., a moderate halophile isolated from a saline soil in northwest China.</title>
        <authorList>
            <person name="Gan L."/>
        </authorList>
    </citation>
    <scope>NUCLEOTIDE SEQUENCE [LARGE SCALE GENOMIC DNA]</scope>
    <source>
        <strain evidence="2 3">SCU50</strain>
    </source>
</reference>
<protein>
    <submittedName>
        <fullName evidence="2">ROK family protein</fullName>
    </submittedName>
</protein>
<gene>
    <name evidence="2" type="ORF">GI584_20220</name>
</gene>
<dbReference type="EMBL" id="CP045915">
    <property type="protein sequence ID" value="QGH36225.1"/>
    <property type="molecule type" value="Genomic_DNA"/>
</dbReference>
<organism evidence="2 3">
    <name type="scientific">Gracilibacillus salitolerans</name>
    <dbReference type="NCBI Taxonomy" id="2663022"/>
    <lineage>
        <taxon>Bacteria</taxon>
        <taxon>Bacillati</taxon>
        <taxon>Bacillota</taxon>
        <taxon>Bacilli</taxon>
        <taxon>Bacillales</taxon>
        <taxon>Bacillaceae</taxon>
        <taxon>Gracilibacillus</taxon>
    </lineage>
</organism>
<name>A0A5Q2TNC3_9BACI</name>
<dbReference type="PANTHER" id="PTHR18964:SF165">
    <property type="entry name" value="BETA-GLUCOSIDE KINASE"/>
    <property type="match status" value="1"/>
</dbReference>